<dbReference type="PANTHER" id="PTHR12858:SF1">
    <property type="entry name" value="PRE-RRNA-PROCESSING PROTEIN TSR1 HOMOLOG"/>
    <property type="match status" value="1"/>
</dbReference>
<dbReference type="EMBL" id="MCGN01000002">
    <property type="protein sequence ID" value="ORZ01509.1"/>
    <property type="molecule type" value="Genomic_DNA"/>
</dbReference>
<dbReference type="Pfam" id="PF08142">
    <property type="entry name" value="AARP2CN"/>
    <property type="match status" value="1"/>
</dbReference>
<dbReference type="InParanoid" id="A0A1X2HQA8"/>
<dbReference type="Proteomes" id="UP000242180">
    <property type="component" value="Unassembled WGS sequence"/>
</dbReference>
<dbReference type="GO" id="GO:0005730">
    <property type="term" value="C:nucleolus"/>
    <property type="evidence" value="ECO:0007669"/>
    <property type="project" value="UniProtKB-SubCell"/>
</dbReference>
<evidence type="ECO:0000256" key="5">
    <source>
        <dbReference type="SAM" id="MobiDB-lite"/>
    </source>
</evidence>
<evidence type="ECO:0000259" key="6">
    <source>
        <dbReference type="PROSITE" id="PS51714"/>
    </source>
</evidence>
<evidence type="ECO:0000313" key="7">
    <source>
        <dbReference type="EMBL" id="ORZ01509.1"/>
    </source>
</evidence>
<feature type="domain" description="Bms1-type G" evidence="6">
    <location>
        <begin position="80"/>
        <end position="239"/>
    </location>
</feature>
<feature type="region of interest" description="Disordered" evidence="5">
    <location>
        <begin position="1"/>
        <end position="70"/>
    </location>
</feature>
<comment type="similarity">
    <text evidence="4">Belongs to the TRAFAC class translation factor GTPase superfamily. Bms1-like GTPase family. TSR1 subfamily.</text>
</comment>
<dbReference type="GO" id="GO:0043021">
    <property type="term" value="F:ribonucleoprotein complex binding"/>
    <property type="evidence" value="ECO:0007669"/>
    <property type="project" value="EnsemblFungi"/>
</dbReference>
<name>A0A1X2HQA8_SYNRA</name>
<dbReference type="GO" id="GO:0003924">
    <property type="term" value="F:GTPase activity"/>
    <property type="evidence" value="ECO:0007669"/>
    <property type="project" value="TreeGrafter"/>
</dbReference>
<evidence type="ECO:0000256" key="4">
    <source>
        <dbReference type="ARBA" id="ARBA00038288"/>
    </source>
</evidence>
<keyword evidence="8" id="KW-1185">Reference proteome</keyword>
<organism evidence="7 8">
    <name type="scientific">Syncephalastrum racemosum</name>
    <name type="common">Filamentous fungus</name>
    <dbReference type="NCBI Taxonomy" id="13706"/>
    <lineage>
        <taxon>Eukaryota</taxon>
        <taxon>Fungi</taxon>
        <taxon>Fungi incertae sedis</taxon>
        <taxon>Mucoromycota</taxon>
        <taxon>Mucoromycotina</taxon>
        <taxon>Mucoromycetes</taxon>
        <taxon>Mucorales</taxon>
        <taxon>Syncephalastraceae</taxon>
        <taxon>Syncephalastrum</taxon>
    </lineage>
</organism>
<dbReference type="PROSITE" id="PS51714">
    <property type="entry name" value="G_BMS1"/>
    <property type="match status" value="1"/>
</dbReference>
<dbReference type="GO" id="GO:0000461">
    <property type="term" value="P:endonucleolytic cleavage to generate mature 3'-end of SSU-rRNA from (SSU-rRNA, 5.8S rRNA, LSU-rRNA)"/>
    <property type="evidence" value="ECO:0007669"/>
    <property type="project" value="EnsemblFungi"/>
</dbReference>
<dbReference type="GO" id="GO:0034511">
    <property type="term" value="F:U3 snoRNA binding"/>
    <property type="evidence" value="ECO:0007669"/>
    <property type="project" value="TreeGrafter"/>
</dbReference>
<dbReference type="AlphaFoldDB" id="A0A1X2HQA8"/>
<reference evidence="7 8" key="1">
    <citation type="submission" date="2016-07" db="EMBL/GenBank/DDBJ databases">
        <title>Pervasive Adenine N6-methylation of Active Genes in Fungi.</title>
        <authorList>
            <consortium name="DOE Joint Genome Institute"/>
            <person name="Mondo S.J."/>
            <person name="Dannebaum R.O."/>
            <person name="Kuo R.C."/>
            <person name="Labutti K."/>
            <person name="Haridas S."/>
            <person name="Kuo A."/>
            <person name="Salamov A."/>
            <person name="Ahrendt S.R."/>
            <person name="Lipzen A."/>
            <person name="Sullivan W."/>
            <person name="Andreopoulos W.B."/>
            <person name="Clum A."/>
            <person name="Lindquist E."/>
            <person name="Daum C."/>
            <person name="Ramamoorthy G.K."/>
            <person name="Gryganskyi A."/>
            <person name="Culley D."/>
            <person name="Magnuson J.K."/>
            <person name="James T.Y."/>
            <person name="O'Malley M.A."/>
            <person name="Stajich J.E."/>
            <person name="Spatafora J.W."/>
            <person name="Visel A."/>
            <person name="Grigoriev I.V."/>
        </authorList>
    </citation>
    <scope>NUCLEOTIDE SEQUENCE [LARGE SCALE GENOMIC DNA]</scope>
    <source>
        <strain evidence="7 8">NRRL 2496</strain>
    </source>
</reference>
<dbReference type="SMART" id="SM01362">
    <property type="entry name" value="DUF663"/>
    <property type="match status" value="1"/>
</dbReference>
<dbReference type="OMA" id="MNLPRFK"/>
<protein>
    <recommendedName>
        <fullName evidence="6">Bms1-type G domain-containing protein</fullName>
    </recommendedName>
</protein>
<dbReference type="InterPro" id="IPR039761">
    <property type="entry name" value="Bms1/Tsr1"/>
</dbReference>
<evidence type="ECO:0000256" key="1">
    <source>
        <dbReference type="ARBA" id="ARBA00004604"/>
    </source>
</evidence>
<dbReference type="FunCoup" id="A0A1X2HQA8">
    <property type="interactions" value="505"/>
</dbReference>
<gene>
    <name evidence="7" type="ORF">BCR43DRAFT_454092</name>
</gene>
<proteinExistence type="inferred from homology"/>
<evidence type="ECO:0000313" key="8">
    <source>
        <dbReference type="Proteomes" id="UP000242180"/>
    </source>
</evidence>
<keyword evidence="2" id="KW-0690">Ribosome biogenesis</keyword>
<comment type="caution">
    <text evidence="7">The sequence shown here is derived from an EMBL/GenBank/DDBJ whole genome shotgun (WGS) entry which is preliminary data.</text>
</comment>
<dbReference type="PANTHER" id="PTHR12858">
    <property type="entry name" value="RIBOSOME BIOGENESIS PROTEIN"/>
    <property type="match status" value="1"/>
</dbReference>
<sequence length="784" mass="90307">MHRHRAGASHQSNKPFKSRHASKGSLKEQSKGKINRTPVKQAGGKLVKKNDRRAAARQEQQKKREDLTRANRVFEGKYGAPKIVPVLSLSPDTDPHVTIAALFESLGLERPQTNPYEPVLLDVARFKQKLLLVPVRRNFWDVLDIFKVADMSILLLSANVEVDKFGTDCLIAVQNQGIVSVAPVVQHMADVPTKQHTDVKKSLVAFLQQFFPEQTALYGTDTDTDSINVIRFITSHRPKPLAWRDLHPYMLAENVEYAPTSDTNGTLRVTGFARGNPFNANRLVHLQNFGDFQIEKITSAYQPQHAGMAQDEQVLDIPQPGNQDDLVAENEPDFMDNDQTWPTEEELAEAEERVRNLQKKEEGKRTKRVPKGTSAYQAVWIVDSEDEDYSEEEEYEDIDMDMDGANQEEDVEPAEASFPDDEDYEDVELEGKEGYQDELTPEQEREQYEEYLKNRRKELEEHTQFPDEIDTPMDKLARERFARYRGMQSFRTTPWDPYENLPVDYARIFQYENYRRTKARVVSEAVVGSVKAGMRVHIYISNVPKEVIETYSKDRPFIVFGLLQYEHKMSLLNFAVQRDNAYEEPVKSKDPMVLQVGFRRYNVRPLYSLNENKSANHVHKFERFLQMGVPALATVYGPTVFGAVPAMFFKETEDVNEPILVSTGTFLNTDVKRIIAKRIILSGHPFKIHKRSAVIRFMFFNPEDIHYFKPIQLRTKYGRSGHIRESLGTHGYMKCIFDKPLTQQDTVLMSLYKRVFPKWNTQIFRGALDRSTVNSISNKMDFDA</sequence>
<dbReference type="Pfam" id="PF04950">
    <property type="entry name" value="RIBIOP_C"/>
    <property type="match status" value="1"/>
</dbReference>
<feature type="compositionally biased region" description="Basic and acidic residues" evidence="5">
    <location>
        <begin position="48"/>
        <end position="70"/>
    </location>
</feature>
<dbReference type="InterPro" id="IPR007034">
    <property type="entry name" value="BMS1_TSR1_C"/>
</dbReference>
<dbReference type="InterPro" id="IPR012948">
    <property type="entry name" value="AARP2CN"/>
</dbReference>
<evidence type="ECO:0000256" key="2">
    <source>
        <dbReference type="ARBA" id="ARBA00022517"/>
    </source>
</evidence>
<dbReference type="GO" id="GO:0030688">
    <property type="term" value="C:preribosome, small subunit precursor"/>
    <property type="evidence" value="ECO:0007669"/>
    <property type="project" value="EnsemblFungi"/>
</dbReference>
<accession>A0A1X2HQA8</accession>
<dbReference type="GO" id="GO:0005737">
    <property type="term" value="C:cytoplasm"/>
    <property type="evidence" value="ECO:0007669"/>
    <property type="project" value="EnsemblFungi"/>
</dbReference>
<dbReference type="InterPro" id="IPR030387">
    <property type="entry name" value="G_Bms1/Tsr1_dom"/>
</dbReference>
<comment type="subcellular location">
    <subcellularLocation>
        <location evidence="1">Nucleus</location>
        <location evidence="1">Nucleolus</location>
    </subcellularLocation>
</comment>
<evidence type="ECO:0000256" key="3">
    <source>
        <dbReference type="ARBA" id="ARBA00023242"/>
    </source>
</evidence>
<keyword evidence="3" id="KW-0539">Nucleus</keyword>
<dbReference type="SMART" id="SM00785">
    <property type="entry name" value="AARP2CN"/>
    <property type="match status" value="1"/>
</dbReference>
<dbReference type="Pfam" id="PF22298">
    <property type="entry name" value="Tsr1_G-like"/>
    <property type="match status" value="1"/>
</dbReference>
<dbReference type="OrthoDB" id="119302at2759"/>
<dbReference type="STRING" id="13706.A0A1X2HQA8"/>
<dbReference type="GO" id="GO:0005525">
    <property type="term" value="F:GTP binding"/>
    <property type="evidence" value="ECO:0007669"/>
    <property type="project" value="TreeGrafter"/>
</dbReference>